<dbReference type="GO" id="GO:0071944">
    <property type="term" value="C:cell periphery"/>
    <property type="evidence" value="ECO:0007669"/>
    <property type="project" value="UniProtKB-ARBA"/>
</dbReference>
<dbReference type="Proteomes" id="UP000652219">
    <property type="component" value="Unassembled WGS sequence"/>
</dbReference>
<keyword evidence="4 6" id="KW-0472">Membrane</keyword>
<evidence type="ECO:0000256" key="6">
    <source>
        <dbReference type="SAM" id="Phobius"/>
    </source>
</evidence>
<feature type="compositionally biased region" description="Low complexity" evidence="5">
    <location>
        <begin position="158"/>
        <end position="175"/>
    </location>
</feature>
<evidence type="ECO:0000256" key="4">
    <source>
        <dbReference type="ARBA" id="ARBA00023136"/>
    </source>
</evidence>
<evidence type="ECO:0000313" key="9">
    <source>
        <dbReference type="Proteomes" id="UP000652219"/>
    </source>
</evidence>
<evidence type="ECO:0000256" key="2">
    <source>
        <dbReference type="ARBA" id="ARBA00022692"/>
    </source>
</evidence>
<organism evidence="8 9">
    <name type="scientific">Colletotrichum sojae</name>
    <dbReference type="NCBI Taxonomy" id="2175907"/>
    <lineage>
        <taxon>Eukaryota</taxon>
        <taxon>Fungi</taxon>
        <taxon>Dikarya</taxon>
        <taxon>Ascomycota</taxon>
        <taxon>Pezizomycotina</taxon>
        <taxon>Sordariomycetes</taxon>
        <taxon>Hypocreomycetidae</taxon>
        <taxon>Glomerellales</taxon>
        <taxon>Glomerellaceae</taxon>
        <taxon>Colletotrichum</taxon>
        <taxon>Colletotrichum orchidearum species complex</taxon>
    </lineage>
</organism>
<proteinExistence type="predicted"/>
<comment type="subcellular location">
    <subcellularLocation>
        <location evidence="1">Membrane</location>
        <topology evidence="1">Single-pass membrane protein</topology>
    </subcellularLocation>
</comment>
<keyword evidence="9" id="KW-1185">Reference proteome</keyword>
<evidence type="ECO:0000256" key="3">
    <source>
        <dbReference type="ARBA" id="ARBA00022989"/>
    </source>
</evidence>
<keyword evidence="3 6" id="KW-1133">Transmembrane helix</keyword>
<gene>
    <name evidence="8" type="ORF">CSOJ01_09818</name>
</gene>
<feature type="region of interest" description="Disordered" evidence="5">
    <location>
        <begin position="154"/>
        <end position="185"/>
    </location>
</feature>
<name>A0A8H6J2L0_9PEZI</name>
<sequence>MRPDVVAVALLAWPATVAGQGACFVPNGTNRHSLTNVRNYKYEPCEDNGHSMCCNTVSGDKCQPNGLCWNEGGRLTWRESCTDPTWQSPKCLKLCVNDEVSATDGVPSSGTDVLVTKCADGSYCCGNDRNASACCNQGRGFWIADGQIVTSTSRGIGPATSAAASTTPSSPAFTPSPTPGGSEGSSNAGVIGGAVGGAVGAVVLASAVGFFFWYRRKKRTAAAEGGMREVVAGGYVVGETGKDGPEMRYHAEPSELPGNETLPVELGGEPVPPDRR</sequence>
<feature type="transmembrane region" description="Helical" evidence="6">
    <location>
        <begin position="190"/>
        <end position="214"/>
    </location>
</feature>
<dbReference type="EMBL" id="WIGN01000194">
    <property type="protein sequence ID" value="KAF6804975.1"/>
    <property type="molecule type" value="Genomic_DNA"/>
</dbReference>
<dbReference type="AlphaFoldDB" id="A0A8H6J2L0"/>
<dbReference type="GO" id="GO:0016020">
    <property type="term" value="C:membrane"/>
    <property type="evidence" value="ECO:0007669"/>
    <property type="project" value="UniProtKB-SubCell"/>
</dbReference>
<feature type="compositionally biased region" description="Basic and acidic residues" evidence="5">
    <location>
        <begin position="240"/>
        <end position="253"/>
    </location>
</feature>
<dbReference type="PANTHER" id="PTHR15549">
    <property type="entry name" value="PAIRED IMMUNOGLOBULIN-LIKE TYPE 2 RECEPTOR"/>
    <property type="match status" value="1"/>
</dbReference>
<evidence type="ECO:0000256" key="7">
    <source>
        <dbReference type="SAM" id="SignalP"/>
    </source>
</evidence>
<feature type="region of interest" description="Disordered" evidence="5">
    <location>
        <begin position="234"/>
        <end position="276"/>
    </location>
</feature>
<evidence type="ECO:0000256" key="1">
    <source>
        <dbReference type="ARBA" id="ARBA00004167"/>
    </source>
</evidence>
<protein>
    <submittedName>
        <fullName evidence="8">Uncharacterized protein</fullName>
    </submittedName>
</protein>
<keyword evidence="2 6" id="KW-0812">Transmembrane</keyword>
<dbReference type="InterPro" id="IPR051694">
    <property type="entry name" value="Immunoregulatory_rcpt-like"/>
</dbReference>
<reference evidence="8 9" key="1">
    <citation type="journal article" date="2020" name="Phytopathology">
        <title>Genome Sequence Resources of Colletotrichum truncatum, C. plurivorum, C. musicola, and C. sojae: Four Species Pathogenic to Soybean (Glycine max).</title>
        <authorList>
            <person name="Rogerio F."/>
            <person name="Boufleur T.R."/>
            <person name="Ciampi-Guillardi M."/>
            <person name="Sukno S.A."/>
            <person name="Thon M.R."/>
            <person name="Massola Junior N.S."/>
            <person name="Baroncelli R."/>
        </authorList>
    </citation>
    <scope>NUCLEOTIDE SEQUENCE [LARGE SCALE GENOMIC DNA]</scope>
    <source>
        <strain evidence="8 9">LFN0009</strain>
    </source>
</reference>
<comment type="caution">
    <text evidence="8">The sequence shown here is derived from an EMBL/GenBank/DDBJ whole genome shotgun (WGS) entry which is preliminary data.</text>
</comment>
<feature type="signal peptide" evidence="7">
    <location>
        <begin position="1"/>
        <end position="19"/>
    </location>
</feature>
<accession>A0A8H6J2L0</accession>
<keyword evidence="7" id="KW-0732">Signal</keyword>
<evidence type="ECO:0000256" key="5">
    <source>
        <dbReference type="SAM" id="MobiDB-lite"/>
    </source>
</evidence>
<evidence type="ECO:0000313" key="8">
    <source>
        <dbReference type="EMBL" id="KAF6804975.1"/>
    </source>
</evidence>
<feature type="chain" id="PRO_5034748816" evidence="7">
    <location>
        <begin position="20"/>
        <end position="276"/>
    </location>
</feature>